<keyword evidence="2" id="KW-1185">Reference proteome</keyword>
<organism evidence="1 2">
    <name type="scientific">Rhodocytophaga rosea</name>
    <dbReference type="NCBI Taxonomy" id="2704465"/>
    <lineage>
        <taxon>Bacteria</taxon>
        <taxon>Pseudomonadati</taxon>
        <taxon>Bacteroidota</taxon>
        <taxon>Cytophagia</taxon>
        <taxon>Cytophagales</taxon>
        <taxon>Rhodocytophagaceae</taxon>
        <taxon>Rhodocytophaga</taxon>
    </lineage>
</organism>
<dbReference type="RefSeq" id="WP_162445212.1">
    <property type="nucleotide sequence ID" value="NZ_CP048222.1"/>
</dbReference>
<dbReference type="EMBL" id="CP048222">
    <property type="protein sequence ID" value="QHT69223.1"/>
    <property type="molecule type" value="Genomic_DNA"/>
</dbReference>
<reference evidence="1 2" key="1">
    <citation type="submission" date="2020-01" db="EMBL/GenBank/DDBJ databases">
        <authorList>
            <person name="Kim M.K."/>
        </authorList>
    </citation>
    <scope>NUCLEOTIDE SEQUENCE [LARGE SCALE GENOMIC DNA]</scope>
    <source>
        <strain evidence="1 2">172606-1</strain>
    </source>
</reference>
<proteinExistence type="predicted"/>
<evidence type="ECO:0000313" key="1">
    <source>
        <dbReference type="EMBL" id="QHT69223.1"/>
    </source>
</evidence>
<dbReference type="Proteomes" id="UP000480178">
    <property type="component" value="Chromosome"/>
</dbReference>
<evidence type="ECO:0000313" key="2">
    <source>
        <dbReference type="Proteomes" id="UP000480178"/>
    </source>
</evidence>
<gene>
    <name evidence="1" type="ORF">GXP67_22590</name>
</gene>
<accession>A0A6C0GNM3</accession>
<dbReference type="KEGG" id="rhoz:GXP67_22590"/>
<sequence>MGQIAIPIPQIPGSKQEIEIEVKINGVKKEYNYRIELFYWEDCNIADADRVACLRKMLNSYDKEWLVYDIGTPTDDLIPVTFVRRRTVLSD</sequence>
<dbReference type="AlphaFoldDB" id="A0A6C0GNM3"/>
<name>A0A6C0GNM3_9BACT</name>
<protein>
    <submittedName>
        <fullName evidence="1">Uncharacterized protein</fullName>
    </submittedName>
</protein>